<proteinExistence type="predicted"/>
<protein>
    <submittedName>
        <fullName evidence="2">Uncharacterized protein</fullName>
    </submittedName>
</protein>
<evidence type="ECO:0000256" key="1">
    <source>
        <dbReference type="SAM" id="MobiDB-lite"/>
    </source>
</evidence>
<dbReference type="RefSeq" id="WP_387898492.1">
    <property type="nucleotide sequence ID" value="NZ_JBIAPK010000012.1"/>
</dbReference>
<feature type="region of interest" description="Disordered" evidence="1">
    <location>
        <begin position="16"/>
        <end position="55"/>
    </location>
</feature>
<comment type="caution">
    <text evidence="2">The sequence shown here is derived from an EMBL/GenBank/DDBJ whole genome shotgun (WGS) entry which is preliminary data.</text>
</comment>
<dbReference type="Proteomes" id="UP001601976">
    <property type="component" value="Unassembled WGS sequence"/>
</dbReference>
<organism evidence="2 3">
    <name type="scientific">Streptomyces flavidovirens</name>
    <dbReference type="NCBI Taxonomy" id="67298"/>
    <lineage>
        <taxon>Bacteria</taxon>
        <taxon>Bacillati</taxon>
        <taxon>Actinomycetota</taxon>
        <taxon>Actinomycetes</taxon>
        <taxon>Kitasatosporales</taxon>
        <taxon>Streptomycetaceae</taxon>
        <taxon>Streptomyces</taxon>
    </lineage>
</organism>
<keyword evidence="3" id="KW-1185">Reference proteome</keyword>
<evidence type="ECO:0000313" key="3">
    <source>
        <dbReference type="Proteomes" id="UP001601976"/>
    </source>
</evidence>
<sequence>MVMRLLLTVADAVRRTAQKHRQSKETELSETLRGSRRAGPRHARARVSTPGCWVT</sequence>
<feature type="compositionally biased region" description="Basic residues" evidence="1">
    <location>
        <begin position="34"/>
        <end position="45"/>
    </location>
</feature>
<dbReference type="EMBL" id="JBIAPK010000012">
    <property type="protein sequence ID" value="MFF3342998.1"/>
    <property type="molecule type" value="Genomic_DNA"/>
</dbReference>
<evidence type="ECO:0000313" key="2">
    <source>
        <dbReference type="EMBL" id="MFF3342998.1"/>
    </source>
</evidence>
<accession>A0ABW6RN91</accession>
<reference evidence="2 3" key="1">
    <citation type="submission" date="2024-10" db="EMBL/GenBank/DDBJ databases">
        <title>The Natural Products Discovery Center: Release of the First 8490 Sequenced Strains for Exploring Actinobacteria Biosynthetic Diversity.</title>
        <authorList>
            <person name="Kalkreuter E."/>
            <person name="Kautsar S.A."/>
            <person name="Yang D."/>
            <person name="Bader C.D."/>
            <person name="Teijaro C.N."/>
            <person name="Fluegel L."/>
            <person name="Davis C.M."/>
            <person name="Simpson J.R."/>
            <person name="Lauterbach L."/>
            <person name="Steele A.D."/>
            <person name="Gui C."/>
            <person name="Meng S."/>
            <person name="Li G."/>
            <person name="Viehrig K."/>
            <person name="Ye F."/>
            <person name="Su P."/>
            <person name="Kiefer A.F."/>
            <person name="Nichols A."/>
            <person name="Cepeda A.J."/>
            <person name="Yan W."/>
            <person name="Fan B."/>
            <person name="Jiang Y."/>
            <person name="Adhikari A."/>
            <person name="Zheng C.-J."/>
            <person name="Schuster L."/>
            <person name="Cowan T.M."/>
            <person name="Smanski M.J."/>
            <person name="Chevrette M.G."/>
            <person name="De Carvalho L.P.S."/>
            <person name="Shen B."/>
        </authorList>
    </citation>
    <scope>NUCLEOTIDE SEQUENCE [LARGE SCALE GENOMIC DNA]</scope>
    <source>
        <strain evidence="2 3">NPDC003029</strain>
    </source>
</reference>
<name>A0ABW6RN91_9ACTN</name>
<gene>
    <name evidence="2" type="ORF">ACFYWW_30475</name>
</gene>